<evidence type="ECO:0000256" key="2">
    <source>
        <dbReference type="ARBA" id="ARBA00022679"/>
    </source>
</evidence>
<comment type="catalytic activity">
    <reaction evidence="8">
        <text>L-tyrosyl-[protein] + UTP = O-(5'-uridylyl)-L-tyrosyl-[protein] + diphosphate</text>
        <dbReference type="Rhea" id="RHEA:83887"/>
        <dbReference type="Rhea" id="RHEA-COMP:10136"/>
        <dbReference type="Rhea" id="RHEA-COMP:20238"/>
        <dbReference type="ChEBI" id="CHEBI:33019"/>
        <dbReference type="ChEBI" id="CHEBI:46398"/>
        <dbReference type="ChEBI" id="CHEBI:46858"/>
        <dbReference type="ChEBI" id="CHEBI:90602"/>
    </reaction>
</comment>
<comment type="catalytic activity">
    <reaction evidence="8">
        <text>L-tyrosyl-[protein] + ATP = O-(5'-adenylyl)-L-tyrosyl-[protein] + diphosphate</text>
        <dbReference type="Rhea" id="RHEA:54288"/>
        <dbReference type="Rhea" id="RHEA-COMP:10136"/>
        <dbReference type="Rhea" id="RHEA-COMP:13846"/>
        <dbReference type="ChEBI" id="CHEBI:30616"/>
        <dbReference type="ChEBI" id="CHEBI:33019"/>
        <dbReference type="ChEBI" id="CHEBI:46858"/>
        <dbReference type="ChEBI" id="CHEBI:83624"/>
        <dbReference type="EC" id="2.7.7.108"/>
    </reaction>
</comment>
<dbReference type="AlphaFoldDB" id="E6W3D8"/>
<feature type="binding site" evidence="8">
    <location>
        <position position="119"/>
    </location>
    <ligand>
        <name>ATP</name>
        <dbReference type="ChEBI" id="CHEBI:30616"/>
    </ligand>
</feature>
<evidence type="ECO:0000313" key="10">
    <source>
        <dbReference type="Proteomes" id="UP000002572"/>
    </source>
</evidence>
<dbReference type="KEGG" id="din:Selin_2172"/>
<keyword evidence="10" id="KW-1185">Reference proteome</keyword>
<comment type="cofactor">
    <cofactor evidence="8">
        <name>Mg(2+)</name>
        <dbReference type="ChEBI" id="CHEBI:18420"/>
    </cofactor>
    <cofactor evidence="8">
        <name>Mn(2+)</name>
        <dbReference type="ChEBI" id="CHEBI:29035"/>
    </cofactor>
</comment>
<feature type="binding site" evidence="8">
    <location>
        <position position="255"/>
    </location>
    <ligand>
        <name>Mg(2+)</name>
        <dbReference type="ChEBI" id="CHEBI:18420"/>
    </ligand>
</feature>
<evidence type="ECO:0000256" key="6">
    <source>
        <dbReference type="ARBA" id="ARBA00022840"/>
    </source>
</evidence>
<dbReference type="GO" id="GO:0000287">
    <property type="term" value="F:magnesium ion binding"/>
    <property type="evidence" value="ECO:0007669"/>
    <property type="project" value="UniProtKB-UniRule"/>
</dbReference>
<dbReference type="GO" id="GO:0030145">
    <property type="term" value="F:manganese ion binding"/>
    <property type="evidence" value="ECO:0007669"/>
    <property type="project" value="UniProtKB-UniRule"/>
</dbReference>
<feature type="binding site" evidence="8">
    <location>
        <position position="83"/>
    </location>
    <ligand>
        <name>ATP</name>
        <dbReference type="ChEBI" id="CHEBI:30616"/>
    </ligand>
</feature>
<dbReference type="FunCoup" id="E6W3D8">
    <property type="interactions" value="359"/>
</dbReference>
<evidence type="ECO:0000256" key="7">
    <source>
        <dbReference type="ARBA" id="ARBA00022842"/>
    </source>
</evidence>
<keyword evidence="3 8" id="KW-0548">Nucleotidyltransferase</keyword>
<dbReference type="Pfam" id="PF02696">
    <property type="entry name" value="SelO"/>
    <property type="match status" value="1"/>
</dbReference>
<dbReference type="EC" id="2.7.7.-" evidence="8"/>
<feature type="binding site" evidence="8">
    <location>
        <position position="176"/>
    </location>
    <ligand>
        <name>ATP</name>
        <dbReference type="ChEBI" id="CHEBI:30616"/>
    </ligand>
</feature>
<proteinExistence type="inferred from homology"/>
<protein>
    <recommendedName>
        <fullName evidence="8">Protein nucleotidyltransferase YdiU</fullName>
        <ecNumber evidence="8">2.7.7.-</ecNumber>
    </recommendedName>
    <alternativeName>
        <fullName evidence="8">Protein adenylyltransferase YdiU</fullName>
        <ecNumber evidence="8">2.7.7.108</ecNumber>
    </alternativeName>
    <alternativeName>
        <fullName evidence="8">Protein uridylyltransferase YdiU</fullName>
        <ecNumber evidence="8">2.7.7.-</ecNumber>
    </alternativeName>
</protein>
<dbReference type="EC" id="2.7.7.108" evidence="8"/>
<comment type="catalytic activity">
    <reaction evidence="8">
        <text>L-seryl-[protein] + ATP = 3-O-(5'-adenylyl)-L-seryl-[protein] + diphosphate</text>
        <dbReference type="Rhea" id="RHEA:58120"/>
        <dbReference type="Rhea" id="RHEA-COMP:9863"/>
        <dbReference type="Rhea" id="RHEA-COMP:15073"/>
        <dbReference type="ChEBI" id="CHEBI:29999"/>
        <dbReference type="ChEBI" id="CHEBI:30616"/>
        <dbReference type="ChEBI" id="CHEBI:33019"/>
        <dbReference type="ChEBI" id="CHEBI:142516"/>
        <dbReference type="EC" id="2.7.7.108"/>
    </reaction>
</comment>
<dbReference type="InterPro" id="IPR003846">
    <property type="entry name" value="SelO"/>
</dbReference>
<accession>E6W3D8</accession>
<organism evidence="9 10">
    <name type="scientific">Desulfurispirillum indicum (strain ATCC BAA-1389 / DSM 22839 / S5)</name>
    <dbReference type="NCBI Taxonomy" id="653733"/>
    <lineage>
        <taxon>Bacteria</taxon>
        <taxon>Pseudomonadati</taxon>
        <taxon>Chrysiogenota</taxon>
        <taxon>Chrysiogenia</taxon>
        <taxon>Chrysiogenales</taxon>
        <taxon>Chrysiogenaceae</taxon>
        <taxon>Desulfurispirillum</taxon>
    </lineage>
</organism>
<sequence length="480" mass="53828">MQLSQSYAQLPGMFYQSLAPTPVTSPELLLWNDELAQALNMDFTGLDALQKAQFFSGNRLLPGSQPLSQAYSGHQFGHFTHLGDGRAHLLGEYEDMQGRRWDIQLKGSGRTRYSRNGDGRAALGPVLREYIISEAMAALGVPTTRGLAVVASGEPVYREEVLPGAILTRVARCHIRVGTFQFALAQGDIEGLRALFDYSVQRLAPQCAESECPPLAFLQWVQDQQAALVARWLLLGFIHGVMNTDNMAISGETIDYGPCAFLDIYQPDTVFSSIDRQGRYRYSHQGTIAHWNLTRFAETLLPLIDADGDRAAEMAMQTLAGFPGKLHEQWLGGMCRKLGWETPESDDAQLIGQWLQLLEKHEQDFTNSFFALGNEEERDREFFQAQAVQQWLGRREQRIERAGLKRGESAHILSLSNPAVIPRNHRVEQALKLAEAEGDMSLVHRLLAVVKSPYSVADQDREYQQLPSPQERVYRTFCGT</sequence>
<feature type="active site" description="Proton acceptor" evidence="8">
    <location>
        <position position="245"/>
    </location>
</feature>
<dbReference type="Proteomes" id="UP000002572">
    <property type="component" value="Chromosome"/>
</dbReference>
<keyword evidence="6 8" id="KW-0067">ATP-binding</keyword>
<evidence type="ECO:0000256" key="5">
    <source>
        <dbReference type="ARBA" id="ARBA00022741"/>
    </source>
</evidence>
<dbReference type="NCBIfam" id="NF000658">
    <property type="entry name" value="PRK00029.1"/>
    <property type="match status" value="1"/>
</dbReference>
<keyword evidence="5 8" id="KW-0547">Nucleotide-binding</keyword>
<dbReference type="PANTHER" id="PTHR32057:SF14">
    <property type="entry name" value="PROTEIN ADENYLYLTRANSFERASE SELO, MITOCHONDRIAL"/>
    <property type="match status" value="1"/>
</dbReference>
<comment type="catalytic activity">
    <reaction evidence="8">
        <text>L-seryl-[protein] + UTP = O-(5'-uridylyl)-L-seryl-[protein] + diphosphate</text>
        <dbReference type="Rhea" id="RHEA:64604"/>
        <dbReference type="Rhea" id="RHEA-COMP:9863"/>
        <dbReference type="Rhea" id="RHEA-COMP:16635"/>
        <dbReference type="ChEBI" id="CHEBI:29999"/>
        <dbReference type="ChEBI" id="CHEBI:33019"/>
        <dbReference type="ChEBI" id="CHEBI:46398"/>
        <dbReference type="ChEBI" id="CHEBI:156051"/>
    </reaction>
</comment>
<dbReference type="GO" id="GO:0070733">
    <property type="term" value="F:AMPylase activity"/>
    <property type="evidence" value="ECO:0007669"/>
    <property type="project" value="UniProtKB-EC"/>
</dbReference>
<feature type="binding site" evidence="8">
    <location>
        <position position="86"/>
    </location>
    <ligand>
        <name>ATP</name>
        <dbReference type="ChEBI" id="CHEBI:30616"/>
    </ligand>
</feature>
<dbReference type="EMBL" id="CP002432">
    <property type="protein sequence ID" value="ADU66892.1"/>
    <property type="molecule type" value="Genomic_DNA"/>
</dbReference>
<feature type="binding site" evidence="8">
    <location>
        <position position="106"/>
    </location>
    <ligand>
        <name>ATP</name>
        <dbReference type="ChEBI" id="CHEBI:30616"/>
    </ligand>
</feature>
<keyword evidence="2 8" id="KW-0808">Transferase</keyword>
<reference evidence="9 10" key="1">
    <citation type="submission" date="2010-12" db="EMBL/GenBank/DDBJ databases">
        <title>Complete sequence of Desulfurispirillum indicum S5.</title>
        <authorList>
            <consortium name="US DOE Joint Genome Institute"/>
            <person name="Lucas S."/>
            <person name="Copeland A."/>
            <person name="Lapidus A."/>
            <person name="Cheng J.-F."/>
            <person name="Goodwin L."/>
            <person name="Pitluck S."/>
            <person name="Chertkov O."/>
            <person name="Held B."/>
            <person name="Detter J.C."/>
            <person name="Han C."/>
            <person name="Tapia R."/>
            <person name="Land M."/>
            <person name="Hauser L."/>
            <person name="Kyrpides N."/>
            <person name="Ivanova N."/>
            <person name="Mikhailova N."/>
            <person name="Haggblom M."/>
            <person name="Rauschenbach I."/>
            <person name="Bini E."/>
            <person name="Woyke T."/>
        </authorList>
    </citation>
    <scope>NUCLEOTIDE SEQUENCE [LARGE SCALE GENOMIC DNA]</scope>
    <source>
        <strain evidence="10">ATCC BAA-1389 / DSM 22839 / S5</strain>
    </source>
</reference>
<comment type="function">
    <text evidence="8">Nucleotidyltransferase involved in the post-translational modification of proteins. It can catalyze the addition of adenosine monophosphate (AMP) or uridine monophosphate (UMP) to a protein, resulting in modifications known as AMPylation and UMPylation.</text>
</comment>
<evidence type="ECO:0000313" key="9">
    <source>
        <dbReference type="EMBL" id="ADU66892.1"/>
    </source>
</evidence>
<dbReference type="GO" id="GO:0005524">
    <property type="term" value="F:ATP binding"/>
    <property type="evidence" value="ECO:0007669"/>
    <property type="project" value="UniProtKB-UniRule"/>
</dbReference>
<dbReference type="HAMAP" id="MF_00692">
    <property type="entry name" value="SelO"/>
    <property type="match status" value="1"/>
</dbReference>
<gene>
    <name evidence="8" type="primary">ydiU</name>
    <name evidence="8" type="synonym">selO</name>
    <name evidence="9" type="ordered locus">Selin_2172</name>
</gene>
<keyword evidence="4 8" id="KW-0479">Metal-binding</keyword>
<evidence type="ECO:0000256" key="1">
    <source>
        <dbReference type="ARBA" id="ARBA00009747"/>
    </source>
</evidence>
<dbReference type="HOGENOM" id="CLU_010245_4_1_0"/>
<feature type="binding site" evidence="8">
    <location>
        <position position="255"/>
    </location>
    <ligand>
        <name>ATP</name>
        <dbReference type="ChEBI" id="CHEBI:30616"/>
    </ligand>
</feature>
<keyword evidence="8" id="KW-0464">Manganese</keyword>
<keyword evidence="7 8" id="KW-0460">Magnesium</keyword>
<feature type="binding site" evidence="8">
    <location>
        <position position="85"/>
    </location>
    <ligand>
        <name>ATP</name>
        <dbReference type="ChEBI" id="CHEBI:30616"/>
    </ligand>
</feature>
<feature type="binding site" evidence="8">
    <location>
        <position position="169"/>
    </location>
    <ligand>
        <name>ATP</name>
        <dbReference type="ChEBI" id="CHEBI:30616"/>
    </ligand>
</feature>
<dbReference type="eggNOG" id="COG0397">
    <property type="taxonomic scope" value="Bacteria"/>
</dbReference>
<evidence type="ECO:0000256" key="4">
    <source>
        <dbReference type="ARBA" id="ARBA00022723"/>
    </source>
</evidence>
<comment type="catalytic activity">
    <reaction evidence="8">
        <text>L-threonyl-[protein] + ATP = 3-O-(5'-adenylyl)-L-threonyl-[protein] + diphosphate</text>
        <dbReference type="Rhea" id="RHEA:54292"/>
        <dbReference type="Rhea" id="RHEA-COMP:11060"/>
        <dbReference type="Rhea" id="RHEA-COMP:13847"/>
        <dbReference type="ChEBI" id="CHEBI:30013"/>
        <dbReference type="ChEBI" id="CHEBI:30616"/>
        <dbReference type="ChEBI" id="CHEBI:33019"/>
        <dbReference type="ChEBI" id="CHEBI:138113"/>
        <dbReference type="EC" id="2.7.7.108"/>
    </reaction>
</comment>
<dbReference type="STRING" id="653733.Selin_2172"/>
<evidence type="ECO:0000256" key="3">
    <source>
        <dbReference type="ARBA" id="ARBA00022695"/>
    </source>
</evidence>
<comment type="catalytic activity">
    <reaction evidence="8">
        <text>L-histidyl-[protein] + UTP = N(tele)-(5'-uridylyl)-L-histidyl-[protein] + diphosphate</text>
        <dbReference type="Rhea" id="RHEA:83891"/>
        <dbReference type="Rhea" id="RHEA-COMP:9745"/>
        <dbReference type="Rhea" id="RHEA-COMP:20239"/>
        <dbReference type="ChEBI" id="CHEBI:29979"/>
        <dbReference type="ChEBI" id="CHEBI:33019"/>
        <dbReference type="ChEBI" id="CHEBI:46398"/>
        <dbReference type="ChEBI" id="CHEBI:233474"/>
    </reaction>
</comment>
<dbReference type="PANTHER" id="PTHR32057">
    <property type="entry name" value="PROTEIN ADENYLYLTRANSFERASE SELO, MITOCHONDRIAL"/>
    <property type="match status" value="1"/>
</dbReference>
<dbReference type="InParanoid" id="E6W3D8"/>
<dbReference type="OrthoDB" id="9776281at2"/>
<name>E6W3D8_DESIS</name>
<comment type="similarity">
    <text evidence="1 8">Belongs to the SELO family.</text>
</comment>
<feature type="binding site" evidence="8">
    <location>
        <position position="118"/>
    </location>
    <ligand>
        <name>ATP</name>
        <dbReference type="ChEBI" id="CHEBI:30616"/>
    </ligand>
</feature>
<feature type="binding site" evidence="8">
    <location>
        <position position="246"/>
    </location>
    <ligand>
        <name>Mg(2+)</name>
        <dbReference type="ChEBI" id="CHEBI:18420"/>
    </ligand>
</feature>
<dbReference type="RefSeq" id="WP_013506770.1">
    <property type="nucleotide sequence ID" value="NC_014836.1"/>
</dbReference>
<evidence type="ECO:0000256" key="8">
    <source>
        <dbReference type="HAMAP-Rule" id="MF_00692"/>
    </source>
</evidence>